<organism evidence="3 4">
    <name type="scientific">Podospora comata</name>
    <dbReference type="NCBI Taxonomy" id="48703"/>
    <lineage>
        <taxon>Eukaryota</taxon>
        <taxon>Fungi</taxon>
        <taxon>Dikarya</taxon>
        <taxon>Ascomycota</taxon>
        <taxon>Pezizomycotina</taxon>
        <taxon>Sordariomycetes</taxon>
        <taxon>Sordariomycetidae</taxon>
        <taxon>Sordariales</taxon>
        <taxon>Podosporaceae</taxon>
        <taxon>Podospora</taxon>
    </lineage>
</organism>
<evidence type="ECO:0000256" key="2">
    <source>
        <dbReference type="SAM" id="SignalP"/>
    </source>
</evidence>
<protein>
    <submittedName>
        <fullName evidence="3">Hydrophobin</fullName>
    </submittedName>
</protein>
<dbReference type="Gene3D" id="3.20.120.10">
    <property type="entry name" value="Hydrophobin"/>
    <property type="match status" value="1"/>
</dbReference>
<keyword evidence="2" id="KW-0732">Signal</keyword>
<gene>
    <name evidence="3" type="ORF">PODCO_305630</name>
</gene>
<dbReference type="EMBL" id="LR026966">
    <property type="protein sequence ID" value="VBB77193.1"/>
    <property type="molecule type" value="Genomic_DNA"/>
</dbReference>
<accession>A0ABY6S6D1</accession>
<keyword evidence="1" id="KW-1015">Disulfide bond</keyword>
<reference evidence="3" key="1">
    <citation type="submission" date="2018-02" db="EMBL/GenBank/DDBJ databases">
        <authorList>
            <person name="Silar P."/>
        </authorList>
    </citation>
    <scope>NUCLEOTIDE SEQUENCE [LARGE SCALE GENOMIC DNA]</scope>
    <source>
        <strain evidence="3">T</strain>
    </source>
</reference>
<name>A0ABY6S6D1_PODCO</name>
<sequence length="105" mass="10410">MQFSSLITILTVAMTAAALPAADVANNNVVVARTGGSGTPVNECSVNNEKPFCCNPAPILGIPIGFLSCVLGVIGGTCSGVVKCCNVDAPASGSITLNVLTCGIL</sequence>
<dbReference type="Proteomes" id="UP000280685">
    <property type="component" value="Chromosome 3"/>
</dbReference>
<evidence type="ECO:0000313" key="3">
    <source>
        <dbReference type="EMBL" id="VBB77193.1"/>
    </source>
</evidence>
<proteinExistence type="predicted"/>
<feature type="signal peptide" evidence="2">
    <location>
        <begin position="1"/>
        <end position="18"/>
    </location>
</feature>
<evidence type="ECO:0000256" key="1">
    <source>
        <dbReference type="ARBA" id="ARBA00023157"/>
    </source>
</evidence>
<keyword evidence="4" id="KW-1185">Reference proteome</keyword>
<dbReference type="InterPro" id="IPR036686">
    <property type="entry name" value="Class_II_Hydrophobin_sf"/>
</dbReference>
<feature type="chain" id="PRO_5046211455" evidence="2">
    <location>
        <begin position="19"/>
        <end position="105"/>
    </location>
</feature>
<evidence type="ECO:0000313" key="4">
    <source>
        <dbReference type="Proteomes" id="UP000280685"/>
    </source>
</evidence>